<keyword evidence="2 6" id="KW-0436">Ligase</keyword>
<keyword evidence="7" id="KW-1185">Reference proteome</keyword>
<dbReference type="SUPFAM" id="SSF63418">
    <property type="entry name" value="MurE/MurF N-terminal domain"/>
    <property type="match status" value="1"/>
</dbReference>
<comment type="catalytic activity">
    <reaction evidence="2">
        <text>UDP-N-acetyl-alpha-D-muramoyl-L-alanyl-D-glutamate + meso-2,6-diaminopimelate + ATP = UDP-N-acetyl-alpha-D-muramoyl-L-alanyl-gamma-D-glutamyl-meso-2,6-diaminopimelate + ADP + phosphate + H(+)</text>
        <dbReference type="Rhea" id="RHEA:23676"/>
        <dbReference type="ChEBI" id="CHEBI:15378"/>
        <dbReference type="ChEBI" id="CHEBI:30616"/>
        <dbReference type="ChEBI" id="CHEBI:43474"/>
        <dbReference type="ChEBI" id="CHEBI:57791"/>
        <dbReference type="ChEBI" id="CHEBI:83900"/>
        <dbReference type="ChEBI" id="CHEBI:83905"/>
        <dbReference type="ChEBI" id="CHEBI:456216"/>
        <dbReference type="EC" id="6.3.2.13"/>
    </reaction>
</comment>
<comment type="cofactor">
    <cofactor evidence="2">
        <name>Mg(2+)</name>
        <dbReference type="ChEBI" id="CHEBI:18420"/>
    </cofactor>
</comment>
<name>A0A5Q4ZD31_9BURK</name>
<dbReference type="PANTHER" id="PTHR23135:SF4">
    <property type="entry name" value="UDP-N-ACETYLMURAMOYL-L-ALANYL-D-GLUTAMATE--2,6-DIAMINOPIMELATE LIGASE MURE HOMOLOG, CHLOROPLASTIC"/>
    <property type="match status" value="1"/>
</dbReference>
<dbReference type="Gene3D" id="3.40.1390.10">
    <property type="entry name" value="MurE/MurF, N-terminal domain"/>
    <property type="match status" value="1"/>
</dbReference>
<feature type="modified residue" description="N6-carboxylysine" evidence="2">
    <location>
        <position position="226"/>
    </location>
</feature>
<proteinExistence type="inferred from homology"/>
<dbReference type="RefSeq" id="WP_007180301.1">
    <property type="nucleotide sequence ID" value="NZ_LR699553.1"/>
</dbReference>
<feature type="binding site" evidence="2">
    <location>
        <position position="484"/>
    </location>
    <ligand>
        <name>meso-2,6-diaminopimelate</name>
        <dbReference type="ChEBI" id="CHEBI:57791"/>
    </ligand>
</feature>
<dbReference type="SUPFAM" id="SSF53623">
    <property type="entry name" value="MurD-like peptide ligases, catalytic domain"/>
    <property type="match status" value="1"/>
</dbReference>
<dbReference type="EC" id="6.3.2.13" evidence="2"/>
<dbReference type="GO" id="GO:0008765">
    <property type="term" value="F:UDP-N-acetylmuramoylalanyl-D-glutamate-2,6-diaminopimelate ligase activity"/>
    <property type="evidence" value="ECO:0007669"/>
    <property type="project" value="UniProtKB-UniRule"/>
</dbReference>
<evidence type="ECO:0000313" key="7">
    <source>
        <dbReference type="Proteomes" id="UP000325811"/>
    </source>
</evidence>
<dbReference type="Pfam" id="PF08245">
    <property type="entry name" value="Mur_ligase_M"/>
    <property type="match status" value="1"/>
</dbReference>
<dbReference type="GO" id="GO:0005524">
    <property type="term" value="F:ATP binding"/>
    <property type="evidence" value="ECO:0007669"/>
    <property type="project" value="UniProtKB-UniRule"/>
</dbReference>
<dbReference type="GO" id="GO:0071555">
    <property type="term" value="P:cell wall organization"/>
    <property type="evidence" value="ECO:0007669"/>
    <property type="project" value="UniProtKB-KW"/>
</dbReference>
<evidence type="ECO:0000313" key="6">
    <source>
        <dbReference type="EMBL" id="VVD30351.1"/>
    </source>
</evidence>
<comment type="pathway">
    <text evidence="2 3">Cell wall biogenesis; peptidoglycan biosynthesis.</text>
</comment>
<dbReference type="Proteomes" id="UP000325811">
    <property type="component" value="Chromosome I"/>
</dbReference>
<feature type="binding site" evidence="2">
    <location>
        <position position="480"/>
    </location>
    <ligand>
        <name>meso-2,6-diaminopimelate</name>
        <dbReference type="ChEBI" id="CHEBI:57791"/>
    </ligand>
</feature>
<dbReference type="EMBL" id="LR699553">
    <property type="protein sequence ID" value="VVD30351.1"/>
    <property type="molecule type" value="Genomic_DNA"/>
</dbReference>
<keyword evidence="2 3" id="KW-0573">Peptidoglycan synthesis</keyword>
<dbReference type="Gene3D" id="3.90.190.20">
    <property type="entry name" value="Mur ligase, C-terminal domain"/>
    <property type="match status" value="1"/>
</dbReference>
<dbReference type="UniPathway" id="UPA00219"/>
<dbReference type="Gene3D" id="3.40.1190.10">
    <property type="entry name" value="Mur-like, catalytic domain"/>
    <property type="match status" value="1"/>
</dbReference>
<feature type="domain" description="Mur ligase central" evidence="5">
    <location>
        <begin position="115"/>
        <end position="327"/>
    </location>
</feature>
<dbReference type="InterPro" id="IPR035911">
    <property type="entry name" value="MurE/MurF_N"/>
</dbReference>
<dbReference type="NCBIfam" id="NF001126">
    <property type="entry name" value="PRK00139.1-4"/>
    <property type="match status" value="1"/>
</dbReference>
<feature type="binding site" evidence="2">
    <location>
        <begin position="159"/>
        <end position="160"/>
    </location>
    <ligand>
        <name>UDP-N-acetyl-alpha-D-muramoyl-L-alanyl-D-glutamate</name>
        <dbReference type="ChEBI" id="CHEBI:83900"/>
    </ligand>
</feature>
<evidence type="ECO:0000256" key="3">
    <source>
        <dbReference type="RuleBase" id="RU004135"/>
    </source>
</evidence>
<feature type="binding site" evidence="2">
    <location>
        <position position="186"/>
    </location>
    <ligand>
        <name>UDP-N-acetyl-alpha-D-muramoyl-L-alanyl-D-glutamate</name>
        <dbReference type="ChEBI" id="CHEBI:83900"/>
    </ligand>
</feature>
<comment type="caution">
    <text evidence="2">Lacks conserved residue(s) required for the propagation of feature annotation.</text>
</comment>
<feature type="binding site" evidence="2">
    <location>
        <position position="194"/>
    </location>
    <ligand>
        <name>UDP-N-acetyl-alpha-D-muramoyl-L-alanyl-D-glutamate</name>
        <dbReference type="ChEBI" id="CHEBI:83900"/>
    </ligand>
</feature>
<comment type="function">
    <text evidence="2">Catalyzes the addition of meso-diaminopimelic acid to the nucleotide precursor UDP-N-acetylmuramoyl-L-alanyl-D-glutamate (UMAG) in the biosynthesis of bacterial cell-wall peptidoglycan.</text>
</comment>
<organism evidence="6 7">
    <name type="scientific">Paraburkholderia dioscoreae</name>
    <dbReference type="NCBI Taxonomy" id="2604047"/>
    <lineage>
        <taxon>Bacteria</taxon>
        <taxon>Pseudomonadati</taxon>
        <taxon>Pseudomonadota</taxon>
        <taxon>Betaproteobacteria</taxon>
        <taxon>Burkholderiales</taxon>
        <taxon>Burkholderiaceae</taxon>
        <taxon>Paraburkholderia</taxon>
    </lineage>
</organism>
<gene>
    <name evidence="2 6" type="primary">murE</name>
    <name evidence="6" type="ORF">PDMSB3_3895</name>
</gene>
<keyword evidence="2 3" id="KW-0961">Cell wall biogenesis/degradation</keyword>
<dbReference type="InterPro" id="IPR036565">
    <property type="entry name" value="Mur-like_cat_sf"/>
</dbReference>
<keyword evidence="2" id="KW-0963">Cytoplasm</keyword>
<keyword evidence="2" id="KW-0460">Magnesium</keyword>
<dbReference type="GO" id="GO:0051301">
    <property type="term" value="P:cell division"/>
    <property type="evidence" value="ECO:0007669"/>
    <property type="project" value="UniProtKB-KW"/>
</dbReference>
<dbReference type="InterPro" id="IPR036615">
    <property type="entry name" value="Mur_ligase_C_dom_sf"/>
</dbReference>
<dbReference type="InterPro" id="IPR013221">
    <property type="entry name" value="Mur_ligase_cen"/>
</dbReference>
<reference evidence="6 7" key="1">
    <citation type="submission" date="2019-08" db="EMBL/GenBank/DDBJ databases">
        <authorList>
            <person name="Herpell B J."/>
        </authorList>
    </citation>
    <scope>NUCLEOTIDE SEQUENCE [LARGE SCALE GENOMIC DNA]</scope>
    <source>
        <strain evidence="7">Msb3</strain>
    </source>
</reference>
<dbReference type="NCBIfam" id="TIGR01085">
    <property type="entry name" value="murE"/>
    <property type="match status" value="1"/>
</dbReference>
<keyword evidence="2" id="KW-0067">ATP-binding</keyword>
<dbReference type="KEGG" id="pdio:PDMSB3_3895"/>
<protein>
    <recommendedName>
        <fullName evidence="2">UDP-N-acetylmuramoyl-L-alanyl-D-glutamate--2,6-diaminopimelate ligase</fullName>
        <ecNumber evidence="2">6.3.2.13</ecNumber>
    </recommendedName>
    <alternativeName>
        <fullName evidence="2">Meso-A2pm-adding enzyme</fullName>
    </alternativeName>
    <alternativeName>
        <fullName evidence="2">Meso-diaminopimelate-adding enzyme</fullName>
    </alternativeName>
    <alternativeName>
        <fullName evidence="2">UDP-MurNAc-L-Ala-D-Glu:meso-diaminopimelate ligase</fullName>
    </alternativeName>
    <alternativeName>
        <fullName evidence="2">UDP-MurNAc-tripeptide synthetase</fullName>
    </alternativeName>
    <alternativeName>
        <fullName evidence="2">UDP-N-acetylmuramyl-tripeptide synthetase</fullName>
    </alternativeName>
</protein>
<comment type="similarity">
    <text evidence="1 2">Belongs to the MurCDEF family. MurE subfamily.</text>
</comment>
<feature type="binding site" evidence="2">
    <location>
        <begin position="429"/>
        <end position="432"/>
    </location>
    <ligand>
        <name>meso-2,6-diaminopimelate</name>
        <dbReference type="ChEBI" id="CHEBI:57791"/>
    </ligand>
</feature>
<feature type="short sequence motif" description="Meso-diaminopimelate recognition motif" evidence="2">
    <location>
        <begin position="429"/>
        <end position="432"/>
    </location>
</feature>
<evidence type="ECO:0000256" key="2">
    <source>
        <dbReference type="HAMAP-Rule" id="MF_00208"/>
    </source>
</evidence>
<keyword evidence="2 3" id="KW-0132">Cell division</keyword>
<dbReference type="GO" id="GO:0005737">
    <property type="term" value="C:cytoplasm"/>
    <property type="evidence" value="ECO:0007669"/>
    <property type="project" value="UniProtKB-SubCell"/>
</dbReference>
<accession>A0A5Q4ZD31</accession>
<comment type="PTM">
    <text evidence="2">Carboxylation is probably crucial for Mg(2+) binding and, consequently, for the gamma-phosphate positioning of ATP.</text>
</comment>
<dbReference type="SUPFAM" id="SSF53244">
    <property type="entry name" value="MurD-like peptide ligases, peptide-binding domain"/>
    <property type="match status" value="1"/>
</dbReference>
<evidence type="ECO:0000256" key="1">
    <source>
        <dbReference type="ARBA" id="ARBA00005898"/>
    </source>
</evidence>
<evidence type="ECO:0000259" key="5">
    <source>
        <dbReference type="Pfam" id="PF08245"/>
    </source>
</evidence>
<dbReference type="Pfam" id="PF02875">
    <property type="entry name" value="Mur_ligase_C"/>
    <property type="match status" value="1"/>
</dbReference>
<sequence>MSALRHKHPAQRQIADALTWLHAHVQPGAHLHADTRSLAAGDVFFAYAVDGADNHPFIEGAIERGAAAVLVQPEGFSGAIDPSNTLAVPALNELAGSIASGWYNDPSDSMLTVGITGTNGKTSCSQWISAALTALGTRCAIIGTLGTGLPGHLVHTGFTTPDAPQLQRSLAQLRDAGAQAVAMEVSSHALHQGRVNGTAFDIAVFTNLTQDHLDYHQTFEAYEAAKARLFAWPELRAAVINRDDAAGRRLLASTQGHARTIAYGLDSEQGALQDAPRADALLLASNVRATATGTAFHLSTSEWGDAEVEVQTLGAFNVSNLLGVLGALLAADVPFEAALAELAKLEPVNGRMQRLGGRLQNDEPLVVIDYAHTPDALEKTLEALRPMAAARGGELICMFGCGGDRDATKRPLMGAIAEKIADGVVLTSDNPRSEDPQSIIEQIAAGMKDASKARRIEDRASAILQAIRSAAREDVIVLAGKGHEATQEIMGKKRAFSDQDHARLALAARATQARGGGE</sequence>
<keyword evidence="2 3" id="KW-0131">Cell cycle</keyword>
<dbReference type="InterPro" id="IPR004101">
    <property type="entry name" value="Mur_ligase_C"/>
</dbReference>
<keyword evidence="2" id="KW-0547">Nucleotide-binding</keyword>
<keyword evidence="2 3" id="KW-0133">Cell shape</keyword>
<dbReference type="GO" id="GO:0009252">
    <property type="term" value="P:peptidoglycan biosynthetic process"/>
    <property type="evidence" value="ECO:0007669"/>
    <property type="project" value="UniProtKB-UniRule"/>
</dbReference>
<feature type="binding site" evidence="2">
    <location>
        <position position="192"/>
    </location>
    <ligand>
        <name>UDP-N-acetyl-alpha-D-muramoyl-L-alanyl-D-glutamate</name>
        <dbReference type="ChEBI" id="CHEBI:83900"/>
    </ligand>
</feature>
<feature type="domain" description="Mur ligase C-terminal" evidence="4">
    <location>
        <begin position="350"/>
        <end position="482"/>
    </location>
</feature>
<dbReference type="AlphaFoldDB" id="A0A5Q4ZD31"/>
<dbReference type="GO" id="GO:0000287">
    <property type="term" value="F:magnesium ion binding"/>
    <property type="evidence" value="ECO:0007669"/>
    <property type="project" value="UniProtKB-UniRule"/>
</dbReference>
<feature type="binding site" evidence="2">
    <location>
        <position position="35"/>
    </location>
    <ligand>
        <name>UDP-N-acetyl-alpha-D-muramoyl-L-alanyl-D-glutamate</name>
        <dbReference type="ChEBI" id="CHEBI:83900"/>
    </ligand>
</feature>
<dbReference type="InterPro" id="IPR005761">
    <property type="entry name" value="UDP-N-AcMur-Glu-dNH2Pim_ligase"/>
</dbReference>
<comment type="subcellular location">
    <subcellularLocation>
        <location evidence="2 3">Cytoplasm</location>
    </subcellularLocation>
</comment>
<evidence type="ECO:0000259" key="4">
    <source>
        <dbReference type="Pfam" id="PF02875"/>
    </source>
</evidence>
<dbReference type="GO" id="GO:0008360">
    <property type="term" value="P:regulation of cell shape"/>
    <property type="evidence" value="ECO:0007669"/>
    <property type="project" value="UniProtKB-KW"/>
</dbReference>
<dbReference type="PANTHER" id="PTHR23135">
    <property type="entry name" value="MUR LIGASE FAMILY MEMBER"/>
    <property type="match status" value="1"/>
</dbReference>
<dbReference type="HAMAP" id="MF_00208">
    <property type="entry name" value="MurE"/>
    <property type="match status" value="1"/>
</dbReference>
<feature type="binding site" evidence="2">
    <location>
        <begin position="117"/>
        <end position="123"/>
    </location>
    <ligand>
        <name>ATP</name>
        <dbReference type="ChEBI" id="CHEBI:30616"/>
    </ligand>
</feature>
<feature type="binding site" evidence="2">
    <location>
        <position position="405"/>
    </location>
    <ligand>
        <name>meso-2,6-diaminopimelate</name>
        <dbReference type="ChEBI" id="CHEBI:57791"/>
    </ligand>
</feature>